<sequence length="260" mass="29424">MQTFMIYIASVICLMIHKPQVYGATPFNSDNDEDPMEADDAPYTGLGKRRRNPNTRPLVKAVMNQQHKRRKADQEMPISIGPSFKRKRESLDVEDTPQAKKLMADTEDGECEAATEHFNALAGTYRTKLCKIENSGDPLLVYHTEENDGSYSHLGLGCGKVEYYIDKEGISEVEIDGATYIVDISDPFRDFHQKAFQTTECSQIFELLQSELVKRVPRDSISGELCDAMKTEMCRTYKNAASEIIPRLLMISEEASMEMN</sequence>
<gene>
    <name evidence="3" type="ORF">FOZ60_013588</name>
</gene>
<accession>A0A7J6N914</accession>
<dbReference type="EMBL" id="JABANP010000614">
    <property type="protein sequence ID" value="KAF4680383.1"/>
    <property type="molecule type" value="Genomic_DNA"/>
</dbReference>
<name>A0A7J6N914_PEROL</name>
<feature type="chain" id="PRO_5029479169" evidence="2">
    <location>
        <begin position="24"/>
        <end position="260"/>
    </location>
</feature>
<feature type="region of interest" description="Disordered" evidence="1">
    <location>
        <begin position="27"/>
        <end position="55"/>
    </location>
</feature>
<evidence type="ECO:0000256" key="2">
    <source>
        <dbReference type="SAM" id="SignalP"/>
    </source>
</evidence>
<reference evidence="3 4" key="1">
    <citation type="submission" date="2020-04" db="EMBL/GenBank/DDBJ databases">
        <title>Perkinsus olseni comparative genomics.</title>
        <authorList>
            <person name="Bogema D.R."/>
        </authorList>
    </citation>
    <scope>NUCLEOTIDE SEQUENCE [LARGE SCALE GENOMIC DNA]</scope>
    <source>
        <strain evidence="3">00978-12</strain>
    </source>
</reference>
<keyword evidence="2" id="KW-0732">Signal</keyword>
<evidence type="ECO:0000256" key="1">
    <source>
        <dbReference type="SAM" id="MobiDB-lite"/>
    </source>
</evidence>
<protein>
    <submittedName>
        <fullName evidence="3">Uncharacterized protein</fullName>
    </submittedName>
</protein>
<evidence type="ECO:0000313" key="3">
    <source>
        <dbReference type="EMBL" id="KAF4680383.1"/>
    </source>
</evidence>
<feature type="signal peptide" evidence="2">
    <location>
        <begin position="1"/>
        <end position="23"/>
    </location>
</feature>
<organism evidence="3 4">
    <name type="scientific">Perkinsus olseni</name>
    <name type="common">Perkinsus atlanticus</name>
    <dbReference type="NCBI Taxonomy" id="32597"/>
    <lineage>
        <taxon>Eukaryota</taxon>
        <taxon>Sar</taxon>
        <taxon>Alveolata</taxon>
        <taxon>Perkinsozoa</taxon>
        <taxon>Perkinsea</taxon>
        <taxon>Perkinsida</taxon>
        <taxon>Perkinsidae</taxon>
        <taxon>Perkinsus</taxon>
    </lineage>
</organism>
<dbReference type="Proteomes" id="UP000541610">
    <property type="component" value="Unassembled WGS sequence"/>
</dbReference>
<feature type="compositionally biased region" description="Acidic residues" evidence="1">
    <location>
        <begin position="30"/>
        <end position="40"/>
    </location>
</feature>
<dbReference type="AlphaFoldDB" id="A0A7J6N914"/>
<evidence type="ECO:0000313" key="4">
    <source>
        <dbReference type="Proteomes" id="UP000541610"/>
    </source>
</evidence>
<proteinExistence type="predicted"/>
<comment type="caution">
    <text evidence="3">The sequence shown here is derived from an EMBL/GenBank/DDBJ whole genome shotgun (WGS) entry which is preliminary data.</text>
</comment>